<dbReference type="OrthoDB" id="5410524at2"/>
<accession>A0A4Q0I0Z3</accession>
<dbReference type="PANTHER" id="PTHR43278">
    <property type="entry name" value="NAD(P)H-DEPENDENT FMN-CONTAINING OXIDOREDUCTASE YWQN-RELATED"/>
    <property type="match status" value="1"/>
</dbReference>
<dbReference type="AlphaFoldDB" id="A0A4Q0I0Z3"/>
<evidence type="ECO:0000256" key="1">
    <source>
        <dbReference type="ARBA" id="ARBA00022630"/>
    </source>
</evidence>
<dbReference type="SUPFAM" id="SSF52218">
    <property type="entry name" value="Flavoproteins"/>
    <property type="match status" value="2"/>
</dbReference>
<gene>
    <name evidence="4" type="ORF">EFD62_15365</name>
</gene>
<dbReference type="InterPro" id="IPR051796">
    <property type="entry name" value="ISF_SsuE-like"/>
</dbReference>
<evidence type="ECO:0000313" key="4">
    <source>
        <dbReference type="EMBL" id="RXE57848.1"/>
    </source>
</evidence>
<organism evidence="4 5">
    <name type="scientific">Acetivibrio mesophilus</name>
    <dbReference type="NCBI Taxonomy" id="2487273"/>
    <lineage>
        <taxon>Bacteria</taxon>
        <taxon>Bacillati</taxon>
        <taxon>Bacillota</taxon>
        <taxon>Clostridia</taxon>
        <taxon>Eubacteriales</taxon>
        <taxon>Oscillospiraceae</taxon>
        <taxon>Acetivibrio</taxon>
    </lineage>
</organism>
<dbReference type="EMBL" id="RLII01000032">
    <property type="protein sequence ID" value="RXE57848.1"/>
    <property type="molecule type" value="Genomic_DNA"/>
</dbReference>
<keyword evidence="5" id="KW-1185">Reference proteome</keyword>
<evidence type="ECO:0000259" key="3">
    <source>
        <dbReference type="Pfam" id="PF03358"/>
    </source>
</evidence>
<dbReference type="Pfam" id="PF03358">
    <property type="entry name" value="FMN_red"/>
    <property type="match status" value="1"/>
</dbReference>
<sequence>MKVLVLNGSPKGEYSITLQTSLYLEKKFPEHKFQFLRVGQNIRSFEKDFSTAAEAITGADLIIFSYPVYTFIAPSQLHRFIELLKASGISVSGKFATQITTSKHFYDVTAHKYIQENCQDLGMKYVRGLSADMDDLLTEDGRKTAKEFFEYVCWSMKHDVYETIPKGTMAPTHLPISPVTSSQDKKSGDVVIITDCAKDDKQLSDMIDRFRAVLKYKSRIVNISQYPFHGGCLGCFNCAATGKCIYKDGFDDFLRNNIQTADAIVYAFSIKDHSMGSIFKMYDDRQFCNGHRTVTMGMPMGYLISGNYSSEANLQMIVEGRSEVGGNFLAGVACDEANPDAEIDRLAARLDYAIANKYIQPRNFYGVGGMKIFRDLIWIMRGLMKADHRFYKKHGIYDFPQKQKVTALKMYLVGALISSPKMKSKMGNKMNEGMLAPYKKVLDES</sequence>
<dbReference type="Proteomes" id="UP000289166">
    <property type="component" value="Unassembled WGS sequence"/>
</dbReference>
<evidence type="ECO:0000256" key="2">
    <source>
        <dbReference type="ARBA" id="ARBA00022643"/>
    </source>
</evidence>
<keyword evidence="2" id="KW-0288">FMN</keyword>
<protein>
    <submittedName>
        <fullName evidence="4">Iron-sulfur protein</fullName>
    </submittedName>
</protein>
<reference evidence="5" key="1">
    <citation type="submission" date="2018-11" db="EMBL/GenBank/DDBJ databases">
        <title>Genome sequencing of a novel mesophilic and cellulolytic organism within the genus Hungateiclostridium.</title>
        <authorList>
            <person name="Rettenmaier R."/>
            <person name="Liebl W."/>
            <person name="Zverlov V."/>
        </authorList>
    </citation>
    <scope>NUCLEOTIDE SEQUENCE [LARGE SCALE GENOMIC DNA]</scope>
    <source>
        <strain evidence="5">N2K1</strain>
    </source>
</reference>
<dbReference type="InterPro" id="IPR005025">
    <property type="entry name" value="FMN_Rdtase-like_dom"/>
</dbReference>
<comment type="caution">
    <text evidence="4">The sequence shown here is derived from an EMBL/GenBank/DDBJ whole genome shotgun (WGS) entry which is preliminary data.</text>
</comment>
<feature type="domain" description="NADPH-dependent FMN reductase-like" evidence="3">
    <location>
        <begin position="1"/>
        <end position="102"/>
    </location>
</feature>
<dbReference type="Gene3D" id="3.40.50.360">
    <property type="match status" value="2"/>
</dbReference>
<dbReference type="PANTHER" id="PTHR43278:SF2">
    <property type="entry name" value="IRON-SULFUR FLAVOPROTEIN"/>
    <property type="match status" value="1"/>
</dbReference>
<dbReference type="InterPro" id="IPR029039">
    <property type="entry name" value="Flavoprotein-like_sf"/>
</dbReference>
<evidence type="ECO:0000313" key="5">
    <source>
        <dbReference type="Proteomes" id="UP000289166"/>
    </source>
</evidence>
<dbReference type="RefSeq" id="WP_069196137.1">
    <property type="nucleotide sequence ID" value="NZ_RLII01000032.1"/>
</dbReference>
<proteinExistence type="predicted"/>
<name>A0A4Q0I0Z3_9FIRM</name>
<keyword evidence="1" id="KW-0285">Flavoprotein</keyword>
<dbReference type="GO" id="GO:0016491">
    <property type="term" value="F:oxidoreductase activity"/>
    <property type="evidence" value="ECO:0007669"/>
    <property type="project" value="InterPro"/>
</dbReference>